<keyword evidence="2" id="KW-1185">Reference proteome</keyword>
<gene>
    <name evidence="1" type="ORF">DPMN_021621</name>
</gene>
<sequence length="130" mass="14562">MSDCLSKPFSNRKDNATIKCDNDMNELSEQDLLIILSNAFQELLHVTYNDSIQNAAPVVSNQNVLPVVSNQSTLPFVSSQSALPVVSNPNVIQNQVIKQTYIRLTDIHRTAPQFNCSNCPVNFHYHKLTC</sequence>
<proteinExistence type="predicted"/>
<dbReference type="Proteomes" id="UP000828390">
    <property type="component" value="Unassembled WGS sequence"/>
</dbReference>
<dbReference type="EMBL" id="JAIWYP010000001">
    <property type="protein sequence ID" value="KAH3897433.1"/>
    <property type="molecule type" value="Genomic_DNA"/>
</dbReference>
<protein>
    <submittedName>
        <fullName evidence="1">Uncharacterized protein</fullName>
    </submittedName>
</protein>
<name>A0A9D4SB58_DREPO</name>
<evidence type="ECO:0000313" key="1">
    <source>
        <dbReference type="EMBL" id="KAH3897433.1"/>
    </source>
</evidence>
<accession>A0A9D4SB58</accession>
<organism evidence="1 2">
    <name type="scientific">Dreissena polymorpha</name>
    <name type="common">Zebra mussel</name>
    <name type="synonym">Mytilus polymorpha</name>
    <dbReference type="NCBI Taxonomy" id="45954"/>
    <lineage>
        <taxon>Eukaryota</taxon>
        <taxon>Metazoa</taxon>
        <taxon>Spiralia</taxon>
        <taxon>Lophotrochozoa</taxon>
        <taxon>Mollusca</taxon>
        <taxon>Bivalvia</taxon>
        <taxon>Autobranchia</taxon>
        <taxon>Heteroconchia</taxon>
        <taxon>Euheterodonta</taxon>
        <taxon>Imparidentia</taxon>
        <taxon>Neoheterodontei</taxon>
        <taxon>Myida</taxon>
        <taxon>Dreissenoidea</taxon>
        <taxon>Dreissenidae</taxon>
        <taxon>Dreissena</taxon>
    </lineage>
</organism>
<reference evidence="1" key="2">
    <citation type="submission" date="2020-11" db="EMBL/GenBank/DDBJ databases">
        <authorList>
            <person name="McCartney M.A."/>
            <person name="Auch B."/>
            <person name="Kono T."/>
            <person name="Mallez S."/>
            <person name="Becker A."/>
            <person name="Gohl D.M."/>
            <person name="Silverstein K.A.T."/>
            <person name="Koren S."/>
            <person name="Bechman K.B."/>
            <person name="Herman A."/>
            <person name="Abrahante J.E."/>
            <person name="Garbe J."/>
        </authorList>
    </citation>
    <scope>NUCLEOTIDE SEQUENCE</scope>
    <source>
        <strain evidence="1">Duluth1</strain>
        <tissue evidence="1">Whole animal</tissue>
    </source>
</reference>
<dbReference type="AlphaFoldDB" id="A0A9D4SB58"/>
<reference evidence="1" key="1">
    <citation type="journal article" date="2019" name="bioRxiv">
        <title>The Genome of the Zebra Mussel, Dreissena polymorpha: A Resource for Invasive Species Research.</title>
        <authorList>
            <person name="McCartney M.A."/>
            <person name="Auch B."/>
            <person name="Kono T."/>
            <person name="Mallez S."/>
            <person name="Zhang Y."/>
            <person name="Obille A."/>
            <person name="Becker A."/>
            <person name="Abrahante J.E."/>
            <person name="Garbe J."/>
            <person name="Badalamenti J.P."/>
            <person name="Herman A."/>
            <person name="Mangelson H."/>
            <person name="Liachko I."/>
            <person name="Sullivan S."/>
            <person name="Sone E.D."/>
            <person name="Koren S."/>
            <person name="Silverstein K.A.T."/>
            <person name="Beckman K.B."/>
            <person name="Gohl D.M."/>
        </authorList>
    </citation>
    <scope>NUCLEOTIDE SEQUENCE</scope>
    <source>
        <strain evidence="1">Duluth1</strain>
        <tissue evidence="1">Whole animal</tissue>
    </source>
</reference>
<comment type="caution">
    <text evidence="1">The sequence shown here is derived from an EMBL/GenBank/DDBJ whole genome shotgun (WGS) entry which is preliminary data.</text>
</comment>
<evidence type="ECO:0000313" key="2">
    <source>
        <dbReference type="Proteomes" id="UP000828390"/>
    </source>
</evidence>